<evidence type="ECO:0000256" key="6">
    <source>
        <dbReference type="ARBA" id="ARBA00022729"/>
    </source>
</evidence>
<keyword evidence="6" id="KW-0732">Signal</keyword>
<keyword evidence="3" id="KW-0813">Transport</keyword>
<dbReference type="SUPFAM" id="SSF56935">
    <property type="entry name" value="Porins"/>
    <property type="match status" value="1"/>
</dbReference>
<feature type="domain" description="Porin" evidence="11">
    <location>
        <begin position="9"/>
        <end position="327"/>
    </location>
</feature>
<evidence type="ECO:0000256" key="1">
    <source>
        <dbReference type="ARBA" id="ARBA00004141"/>
    </source>
</evidence>
<keyword evidence="5" id="KW-0812">Transmembrane</keyword>
<keyword evidence="4" id="KW-1134">Transmembrane beta strand</keyword>
<evidence type="ECO:0000256" key="7">
    <source>
        <dbReference type="ARBA" id="ARBA00023065"/>
    </source>
</evidence>
<evidence type="ECO:0000256" key="8">
    <source>
        <dbReference type="ARBA" id="ARBA00023114"/>
    </source>
</evidence>
<proteinExistence type="predicted"/>
<comment type="subunit">
    <text evidence="2">Homotrimer.</text>
</comment>
<dbReference type="InterPro" id="IPR023614">
    <property type="entry name" value="Porin_dom_sf"/>
</dbReference>
<evidence type="ECO:0000313" key="12">
    <source>
        <dbReference type="EMBL" id="VAW83099.1"/>
    </source>
</evidence>
<dbReference type="PANTHER" id="PTHR34501">
    <property type="entry name" value="PROTEIN YDDL-RELATED"/>
    <property type="match status" value="1"/>
</dbReference>
<dbReference type="GO" id="GO:0046930">
    <property type="term" value="C:pore complex"/>
    <property type="evidence" value="ECO:0007669"/>
    <property type="project" value="UniProtKB-KW"/>
</dbReference>
<evidence type="ECO:0000259" key="11">
    <source>
        <dbReference type="Pfam" id="PF13609"/>
    </source>
</evidence>
<reference evidence="12" key="1">
    <citation type="submission" date="2018-06" db="EMBL/GenBank/DDBJ databases">
        <authorList>
            <person name="Zhirakovskaya E."/>
        </authorList>
    </citation>
    <scope>NUCLEOTIDE SEQUENCE</scope>
</reference>
<accession>A0A3B0ZA06</accession>
<comment type="subcellular location">
    <subcellularLocation>
        <location evidence="1">Membrane</location>
        <topology evidence="1">Multi-pass membrane protein</topology>
    </subcellularLocation>
</comment>
<keyword evidence="8" id="KW-0626">Porin</keyword>
<organism evidence="12">
    <name type="scientific">hydrothermal vent metagenome</name>
    <dbReference type="NCBI Taxonomy" id="652676"/>
    <lineage>
        <taxon>unclassified sequences</taxon>
        <taxon>metagenomes</taxon>
        <taxon>ecological metagenomes</taxon>
    </lineage>
</organism>
<keyword evidence="10" id="KW-0998">Cell outer membrane</keyword>
<evidence type="ECO:0000256" key="3">
    <source>
        <dbReference type="ARBA" id="ARBA00022448"/>
    </source>
</evidence>
<evidence type="ECO:0000256" key="5">
    <source>
        <dbReference type="ARBA" id="ARBA00022692"/>
    </source>
</evidence>
<keyword evidence="7" id="KW-0406">Ion transport</keyword>
<evidence type="ECO:0000256" key="4">
    <source>
        <dbReference type="ARBA" id="ARBA00022452"/>
    </source>
</evidence>
<dbReference type="GO" id="GO:0015288">
    <property type="term" value="F:porin activity"/>
    <property type="evidence" value="ECO:0007669"/>
    <property type="project" value="UniProtKB-KW"/>
</dbReference>
<dbReference type="Gene3D" id="2.40.160.10">
    <property type="entry name" value="Porin"/>
    <property type="match status" value="1"/>
</dbReference>
<dbReference type="GO" id="GO:0006811">
    <property type="term" value="P:monoatomic ion transport"/>
    <property type="evidence" value="ECO:0007669"/>
    <property type="project" value="UniProtKB-KW"/>
</dbReference>
<dbReference type="InterPro" id="IPR050298">
    <property type="entry name" value="Gram-neg_bact_OMP"/>
</dbReference>
<evidence type="ECO:0000256" key="9">
    <source>
        <dbReference type="ARBA" id="ARBA00023136"/>
    </source>
</evidence>
<dbReference type="AlphaFoldDB" id="A0A3B0ZA06"/>
<evidence type="ECO:0000256" key="10">
    <source>
        <dbReference type="ARBA" id="ARBA00023237"/>
    </source>
</evidence>
<dbReference type="InterPro" id="IPR033900">
    <property type="entry name" value="Gram_neg_porin_domain"/>
</dbReference>
<protein>
    <recommendedName>
        <fullName evidence="11">Porin domain-containing protein</fullName>
    </recommendedName>
</protein>
<name>A0A3B0ZA06_9ZZZZ</name>
<keyword evidence="9" id="KW-0472">Membrane</keyword>
<evidence type="ECO:0000256" key="2">
    <source>
        <dbReference type="ARBA" id="ARBA00011233"/>
    </source>
</evidence>
<sequence>MNKNLISLAVAAVFAMPVVVSAGTEVYGLAHVSVGFIDNDAEGDAESSSIAMNWNDSNIGFKGSEDLGGGLSAIYQAEVGVDFSGGEGGTGETADGLGKFRNTYLGFSGDWGTAIMGRNETPFRSATAKLDPFDNTVGDFAGVLGVSSSGVRHDVRISNMLAYLSPDIKGFSFQLAYGLDDGAGLDSTSASAQQQLGAMSFAAIYSNGPLYVVGAYQSLFETGAVATGSANADDKATRVGGGYTFGNFTINGLWENVDGGGSDNDHDAYYASGVFAMGSTAFALAYGVADDNGTAADSGASMLSFAAIRSLSKRTKIYLGYTQVEAEKGVLINKNTGSTTVTPSTAYGIDEGLLNPVVSANRNGTASIFMLGVSHKFSSK</sequence>
<dbReference type="CDD" id="cd00342">
    <property type="entry name" value="gram_neg_porins"/>
    <property type="match status" value="1"/>
</dbReference>
<dbReference type="PANTHER" id="PTHR34501:SF9">
    <property type="entry name" value="MAJOR OUTER MEMBRANE PROTEIN P.IA"/>
    <property type="match status" value="1"/>
</dbReference>
<gene>
    <name evidence="12" type="ORF">MNBD_GAMMA16-428</name>
</gene>
<dbReference type="EMBL" id="UOFO01000002">
    <property type="protein sequence ID" value="VAW83099.1"/>
    <property type="molecule type" value="Genomic_DNA"/>
</dbReference>
<dbReference type="Pfam" id="PF13609">
    <property type="entry name" value="Porin_4"/>
    <property type="match status" value="1"/>
</dbReference>